<name>A0A096FI79_COMTE</name>
<evidence type="ECO:0000256" key="1">
    <source>
        <dbReference type="ARBA" id="ARBA00004141"/>
    </source>
</evidence>
<dbReference type="RefSeq" id="WP_034369755.1">
    <property type="nucleotide sequence ID" value="NZ_AWOR01000046.1"/>
</dbReference>
<dbReference type="Pfam" id="PF02361">
    <property type="entry name" value="CbiQ"/>
    <property type="match status" value="1"/>
</dbReference>
<evidence type="ECO:0000313" key="7">
    <source>
        <dbReference type="EMBL" id="KGH29634.1"/>
    </source>
</evidence>
<accession>A0A096FI79</accession>
<dbReference type="CDD" id="cd16914">
    <property type="entry name" value="EcfT"/>
    <property type="match status" value="1"/>
</dbReference>
<organism evidence="7 8">
    <name type="scientific">Comamonas testosteroni</name>
    <name type="common">Pseudomonas testosteroni</name>
    <dbReference type="NCBI Taxonomy" id="285"/>
    <lineage>
        <taxon>Bacteria</taxon>
        <taxon>Pseudomonadati</taxon>
        <taxon>Pseudomonadota</taxon>
        <taxon>Betaproteobacteria</taxon>
        <taxon>Burkholderiales</taxon>
        <taxon>Comamonadaceae</taxon>
        <taxon>Comamonas</taxon>
    </lineage>
</organism>
<sequence length="197" mass="21473">MGSLYSEVATWLHRWPAGLKLLLLAAFGTLLFLIADPRVLAGCGVACLVLWVSLGQATQVARRLMRSVIVAALLVAGFHVFMGNPVLAAVSSLRLVCASTLGIALTITTRPSDLVEVLEWLLAPLAGLGIPTERVAMQLALMLRFTEHFFVQWTKLDEAYRLRTGKSGGLRLIAPLTIHMLQATRRVADALWARLGF</sequence>
<evidence type="ECO:0000256" key="5">
    <source>
        <dbReference type="ARBA" id="ARBA00023136"/>
    </source>
</evidence>
<dbReference type="Proteomes" id="UP000029553">
    <property type="component" value="Unassembled WGS sequence"/>
</dbReference>
<feature type="transmembrane region" description="Helical" evidence="6">
    <location>
        <begin position="21"/>
        <end position="52"/>
    </location>
</feature>
<evidence type="ECO:0000256" key="6">
    <source>
        <dbReference type="SAM" id="Phobius"/>
    </source>
</evidence>
<comment type="similarity">
    <text evidence="2">Belongs to the CbiQ family.</text>
</comment>
<evidence type="ECO:0000313" key="8">
    <source>
        <dbReference type="Proteomes" id="UP000029553"/>
    </source>
</evidence>
<comment type="caution">
    <text evidence="7">The sequence shown here is derived from an EMBL/GenBank/DDBJ whole genome shotgun (WGS) entry which is preliminary data.</text>
</comment>
<protein>
    <submittedName>
        <fullName evidence="7">ABC transporter permease</fullName>
    </submittedName>
</protein>
<dbReference type="GO" id="GO:0005886">
    <property type="term" value="C:plasma membrane"/>
    <property type="evidence" value="ECO:0007669"/>
    <property type="project" value="UniProtKB-ARBA"/>
</dbReference>
<keyword evidence="5 6" id="KW-0472">Membrane</keyword>
<evidence type="ECO:0000256" key="4">
    <source>
        <dbReference type="ARBA" id="ARBA00022989"/>
    </source>
</evidence>
<comment type="subcellular location">
    <subcellularLocation>
        <location evidence="1">Membrane</location>
        <topology evidence="1">Multi-pass membrane protein</topology>
    </subcellularLocation>
</comment>
<proteinExistence type="inferred from homology"/>
<dbReference type="InterPro" id="IPR003339">
    <property type="entry name" value="ABC/ECF_trnsptr_transmembrane"/>
</dbReference>
<gene>
    <name evidence="7" type="ORF">P353_13305</name>
</gene>
<dbReference type="AlphaFoldDB" id="A0A096FI79"/>
<evidence type="ECO:0000256" key="2">
    <source>
        <dbReference type="ARBA" id="ARBA00008564"/>
    </source>
</evidence>
<feature type="transmembrane region" description="Helical" evidence="6">
    <location>
        <begin position="64"/>
        <end position="82"/>
    </location>
</feature>
<keyword evidence="3 6" id="KW-0812">Transmembrane</keyword>
<reference evidence="7 8" key="1">
    <citation type="submission" date="2013-09" db="EMBL/GenBank/DDBJ databases">
        <title>High correlation between genotypes and phenotypes of environmental bacteria Comamonas testosteroni strains.</title>
        <authorList>
            <person name="Liu L."/>
            <person name="Zhu W."/>
            <person name="Xia X."/>
            <person name="Xu B."/>
            <person name="Luo M."/>
            <person name="Wang G."/>
        </authorList>
    </citation>
    <scope>NUCLEOTIDE SEQUENCE [LARGE SCALE GENOMIC DNA]</scope>
    <source>
        <strain evidence="7 8">JL40</strain>
    </source>
</reference>
<keyword evidence="4 6" id="KW-1133">Transmembrane helix</keyword>
<evidence type="ECO:0000256" key="3">
    <source>
        <dbReference type="ARBA" id="ARBA00022692"/>
    </source>
</evidence>
<dbReference type="EMBL" id="AWOR01000046">
    <property type="protein sequence ID" value="KGH29634.1"/>
    <property type="molecule type" value="Genomic_DNA"/>
</dbReference>